<dbReference type="InterPro" id="IPR052541">
    <property type="entry name" value="SQRD"/>
</dbReference>
<reference evidence="3" key="1">
    <citation type="submission" date="2011-12" db="EMBL/GenBank/DDBJ databases">
        <title>The complete genome of chromosome of Sulfobacillus acidophilus DSM 10332.</title>
        <authorList>
            <person name="Lucas S."/>
            <person name="Han J."/>
            <person name="Lapidus A."/>
            <person name="Bruce D."/>
            <person name="Goodwin L."/>
            <person name="Pitluck S."/>
            <person name="Peters L."/>
            <person name="Kyrpides N."/>
            <person name="Mavromatis K."/>
            <person name="Ivanova N."/>
            <person name="Mikhailova N."/>
            <person name="Chertkov O."/>
            <person name="Saunders E."/>
            <person name="Detter J.C."/>
            <person name="Tapia R."/>
            <person name="Han C."/>
            <person name="Land M."/>
            <person name="Hauser L."/>
            <person name="Markowitz V."/>
            <person name="Cheng J.-F."/>
            <person name="Hugenholtz P."/>
            <person name="Woyke T."/>
            <person name="Wu D."/>
            <person name="Pukall R."/>
            <person name="Gehrich-Schroeter G."/>
            <person name="Schneider S."/>
            <person name="Klenk H.-P."/>
            <person name="Eisen J.A."/>
        </authorList>
    </citation>
    <scope>NUCLEOTIDE SEQUENCE [LARGE SCALE GENOMIC DNA]</scope>
    <source>
        <strain evidence="3">ATCC 700253 / DSM 10332 / NAL</strain>
    </source>
</reference>
<keyword evidence="2" id="KW-0560">Oxidoreductase</keyword>
<evidence type="ECO:0000313" key="2">
    <source>
        <dbReference type="EMBL" id="AEW06860.1"/>
    </source>
</evidence>
<proteinExistence type="predicted"/>
<dbReference type="PANTHER" id="PTHR43755:SF1">
    <property type="entry name" value="FAD-DEPENDENT PYRIDINE NUCLEOTIDE-DISULPHIDE OXIDOREDUCTASE"/>
    <property type="match status" value="1"/>
</dbReference>
<dbReference type="PANTHER" id="PTHR43755">
    <property type="match status" value="1"/>
</dbReference>
<dbReference type="Pfam" id="PF07992">
    <property type="entry name" value="Pyr_redox_2"/>
    <property type="match status" value="1"/>
</dbReference>
<dbReference type="STRING" id="679936.Sulac_3420"/>
<dbReference type="SUPFAM" id="SSF51905">
    <property type="entry name" value="FAD/NAD(P)-binding domain"/>
    <property type="match status" value="2"/>
</dbReference>
<protein>
    <submittedName>
        <fullName evidence="2">Sulfide-quinone oxidoreductase</fullName>
        <ecNumber evidence="2">1.8.5.-</ecNumber>
    </submittedName>
</protein>
<dbReference type="Gene3D" id="3.50.50.100">
    <property type="match status" value="1"/>
</dbReference>
<dbReference type="PATRIC" id="fig|679936.5.peg.3541"/>
<evidence type="ECO:0000313" key="3">
    <source>
        <dbReference type="Proteomes" id="UP000005439"/>
    </source>
</evidence>
<accession>G8TTV1</accession>
<dbReference type="GO" id="GO:0016491">
    <property type="term" value="F:oxidoreductase activity"/>
    <property type="evidence" value="ECO:0007669"/>
    <property type="project" value="UniProtKB-KW"/>
</dbReference>
<dbReference type="EMBL" id="CP003179">
    <property type="protein sequence ID" value="AEW06860.1"/>
    <property type="molecule type" value="Genomic_DNA"/>
</dbReference>
<dbReference type="HOGENOM" id="CLU_030742_5_2_9"/>
<dbReference type="EC" id="1.8.5.-" evidence="2"/>
<reference evidence="2 3" key="2">
    <citation type="journal article" date="2012" name="Stand. Genomic Sci.">
        <title>Complete genome sequence of the moderately thermophilic mineral-sulfide-oxidizing firmicute Sulfobacillus acidophilus type strain (NAL(T)).</title>
        <authorList>
            <person name="Anderson I."/>
            <person name="Chertkov O."/>
            <person name="Chen A."/>
            <person name="Saunders E."/>
            <person name="Lapidus A."/>
            <person name="Nolan M."/>
            <person name="Lucas S."/>
            <person name="Hammon N."/>
            <person name="Deshpande S."/>
            <person name="Cheng J.F."/>
            <person name="Han C."/>
            <person name="Tapia R."/>
            <person name="Goodwin L.A."/>
            <person name="Pitluck S."/>
            <person name="Liolios K."/>
            <person name="Pagani I."/>
            <person name="Ivanova N."/>
            <person name="Mikhailova N."/>
            <person name="Pati A."/>
            <person name="Palaniappan K."/>
            <person name="Land M."/>
            <person name="Pan C."/>
            <person name="Rohde M."/>
            <person name="Pukall R."/>
            <person name="Goker M."/>
            <person name="Detter J.C."/>
            <person name="Woyke T."/>
            <person name="Bristow J."/>
            <person name="Eisen J.A."/>
            <person name="Markowitz V."/>
            <person name="Hugenholtz P."/>
            <person name="Kyrpides N.C."/>
            <person name="Klenk H.P."/>
            <person name="Mavromatis K."/>
        </authorList>
    </citation>
    <scope>NUCLEOTIDE SEQUENCE [LARGE SCALE GENOMIC DNA]</scope>
    <source>
        <strain evidence="3">ATCC 700253 / DSM 10332 / NAL</strain>
    </source>
</reference>
<keyword evidence="3" id="KW-1185">Reference proteome</keyword>
<organism evidence="2 3">
    <name type="scientific">Sulfobacillus acidophilus (strain ATCC 700253 / DSM 10332 / NAL)</name>
    <dbReference type="NCBI Taxonomy" id="679936"/>
    <lineage>
        <taxon>Bacteria</taxon>
        <taxon>Bacillati</taxon>
        <taxon>Bacillota</taxon>
        <taxon>Clostridia</taxon>
        <taxon>Eubacteriales</taxon>
        <taxon>Clostridiales Family XVII. Incertae Sedis</taxon>
        <taxon>Sulfobacillus</taxon>
    </lineage>
</organism>
<sequence length="385" mass="42875">MPDVVVLGSGFAGLTAALSIRRGLGRQAGYRVVVIAKDAQFVYRPALVDVAFGHKPLDDIRFALEPIYRRAGIEWMPAVVTDVDPDQRQVKTSSGTVSYDKLVVALGERFAYDEVPGLKDYGLTVCSVEGTLKLQTALRQYTGGPAVVGWAQNCQTGGPAFEVALELHHYLETKQLQGPMTFVDPLPKFWAPAGERASRYLEQLFNQKGITRLGPVTVRAVEADRVILDDGRELPSRLTIITPPFRGDPALSRLAHGHPRGWIETGKDMRSVHDPDVYVAGNATAFEGPKQGHTAMLQAEVVAANLVRDLVGRPEARRQYHHEMSCVLNLGNGRGLYVRRSLWDQRHRTVKLGRQWPLAKKLLEYLFVHTPVFREWGVPITWVTR</sequence>
<feature type="domain" description="FAD/NAD(P)-binding" evidence="1">
    <location>
        <begin position="3"/>
        <end position="299"/>
    </location>
</feature>
<gene>
    <name evidence="2" type="ordered locus">Sulac_3420</name>
</gene>
<dbReference type="Proteomes" id="UP000005439">
    <property type="component" value="Chromosome"/>
</dbReference>
<dbReference type="KEGG" id="sap:Sulac_3420"/>
<evidence type="ECO:0000259" key="1">
    <source>
        <dbReference type="Pfam" id="PF07992"/>
    </source>
</evidence>
<dbReference type="InterPro" id="IPR023753">
    <property type="entry name" value="FAD/NAD-binding_dom"/>
</dbReference>
<dbReference type="AlphaFoldDB" id="G8TTV1"/>
<name>G8TTV1_SULAD</name>
<dbReference type="InterPro" id="IPR036188">
    <property type="entry name" value="FAD/NAD-bd_sf"/>
</dbReference>